<evidence type="ECO:0000313" key="1">
    <source>
        <dbReference type="EMBL" id="MFM9653901.1"/>
    </source>
</evidence>
<dbReference type="Proteomes" id="UP001631993">
    <property type="component" value="Unassembled WGS sequence"/>
</dbReference>
<gene>
    <name evidence="1" type="ORF">ACKI1S_48995</name>
</gene>
<name>A0ABW9IZN7_STRGJ</name>
<evidence type="ECO:0000313" key="2">
    <source>
        <dbReference type="Proteomes" id="UP001631993"/>
    </source>
</evidence>
<protein>
    <submittedName>
        <fullName evidence="1">Uncharacterized protein</fullName>
    </submittedName>
</protein>
<dbReference type="EMBL" id="JBJVNE010000556">
    <property type="protein sequence ID" value="MFM9653901.1"/>
    <property type="molecule type" value="Genomic_DNA"/>
</dbReference>
<accession>A0ABW9IZN7</accession>
<organism evidence="1 2">
    <name type="scientific">Streptomyces galilaeus</name>
    <dbReference type="NCBI Taxonomy" id="33899"/>
    <lineage>
        <taxon>Bacteria</taxon>
        <taxon>Bacillati</taxon>
        <taxon>Actinomycetota</taxon>
        <taxon>Actinomycetes</taxon>
        <taxon>Kitasatosporales</taxon>
        <taxon>Streptomycetaceae</taxon>
        <taxon>Streptomyces</taxon>
    </lineage>
</organism>
<feature type="non-terminal residue" evidence="1">
    <location>
        <position position="84"/>
    </location>
</feature>
<dbReference type="RefSeq" id="WP_409098141.1">
    <property type="nucleotide sequence ID" value="NZ_JBJVNE010000556.1"/>
</dbReference>
<feature type="non-terminal residue" evidence="1">
    <location>
        <position position="1"/>
    </location>
</feature>
<reference evidence="1 2" key="1">
    <citation type="submission" date="2024-12" db="EMBL/GenBank/DDBJ databases">
        <title>Forecasting of Potato common scab and diversities of Pathogenic streptomyces spp. in china.</title>
        <authorList>
            <person name="Handique U."/>
            <person name="Wu J."/>
        </authorList>
    </citation>
    <scope>NUCLEOTIDE SEQUENCE [LARGE SCALE GENOMIC DNA]</scope>
    <source>
        <strain evidence="1 2">ZRIMU1585</strain>
    </source>
</reference>
<proteinExistence type="predicted"/>
<keyword evidence="2" id="KW-1185">Reference proteome</keyword>
<sequence>LWMFLLERYYLIQNQNDSAKYFIMTREPNKNPAGRNKYFWNIVGNGEADTKQGLITLRFDLLPEPLYLNIYPEASAFSASLAMP</sequence>
<comment type="caution">
    <text evidence="1">The sequence shown here is derived from an EMBL/GenBank/DDBJ whole genome shotgun (WGS) entry which is preliminary data.</text>
</comment>